<dbReference type="InterPro" id="IPR049500">
    <property type="entry name" value="Peptidase_M50B-like"/>
</dbReference>
<feature type="transmembrane region" description="Helical" evidence="1">
    <location>
        <begin position="218"/>
        <end position="236"/>
    </location>
</feature>
<dbReference type="RefSeq" id="WP_027843395.1">
    <property type="nucleotide sequence ID" value="NZ_LMTZ01000172.1"/>
</dbReference>
<keyword evidence="1" id="KW-0472">Membrane</keyword>
<evidence type="ECO:0000256" key="1">
    <source>
        <dbReference type="SAM" id="Phobius"/>
    </source>
</evidence>
<feature type="transmembrane region" description="Helical" evidence="1">
    <location>
        <begin position="151"/>
        <end position="168"/>
    </location>
</feature>
<feature type="transmembrane region" description="Helical" evidence="1">
    <location>
        <begin position="101"/>
        <end position="120"/>
    </location>
</feature>
<dbReference type="AlphaFoldDB" id="A0A0V7ZBA7"/>
<evidence type="ECO:0000313" key="3">
    <source>
        <dbReference type="Proteomes" id="UP000053372"/>
    </source>
</evidence>
<dbReference type="PANTHER" id="PTHR33979">
    <property type="entry name" value="OS02G0221600 PROTEIN"/>
    <property type="match status" value="1"/>
</dbReference>
<evidence type="ECO:0000313" key="2">
    <source>
        <dbReference type="EMBL" id="KST61784.1"/>
    </source>
</evidence>
<feature type="transmembrane region" description="Helical" evidence="1">
    <location>
        <begin position="127"/>
        <end position="145"/>
    </location>
</feature>
<dbReference type="EMBL" id="LMTZ01000172">
    <property type="protein sequence ID" value="KST61784.1"/>
    <property type="molecule type" value="Genomic_DNA"/>
</dbReference>
<keyword evidence="1" id="KW-1133">Transmembrane helix</keyword>
<organism evidence="2 3">
    <name type="scientific">Mastigocoleus testarum BC008</name>
    <dbReference type="NCBI Taxonomy" id="371196"/>
    <lineage>
        <taxon>Bacteria</taxon>
        <taxon>Bacillati</taxon>
        <taxon>Cyanobacteriota</taxon>
        <taxon>Cyanophyceae</taxon>
        <taxon>Nostocales</taxon>
        <taxon>Hapalosiphonaceae</taxon>
        <taxon>Mastigocoleus</taxon>
    </lineage>
</organism>
<proteinExistence type="predicted"/>
<keyword evidence="3" id="KW-1185">Reference proteome</keyword>
<dbReference type="PANTHER" id="PTHR33979:SF2">
    <property type="entry name" value="PEPTIDASE M50B-LIKE-DOMAIN-CONTAINING PROTEIN"/>
    <property type="match status" value="1"/>
</dbReference>
<protein>
    <submittedName>
        <fullName evidence="2">Peptidase M50</fullName>
    </submittedName>
</protein>
<keyword evidence="1" id="KW-0812">Transmembrane</keyword>
<comment type="caution">
    <text evidence="2">The sequence shown here is derived from an EMBL/GenBank/DDBJ whole genome shotgun (WGS) entry which is preliminary data.</text>
</comment>
<reference evidence="2 3" key="1">
    <citation type="journal article" date="2015" name="Genome Announc.">
        <title>Draft Genome of the Euendolithic (true boring) Cyanobacterium Mastigocoleus testarum strain BC008.</title>
        <authorList>
            <person name="Guida B.S."/>
            <person name="Garcia-Pichel F."/>
        </authorList>
    </citation>
    <scope>NUCLEOTIDE SEQUENCE [LARGE SCALE GENOMIC DNA]</scope>
    <source>
        <strain evidence="2 3">BC008</strain>
    </source>
</reference>
<gene>
    <name evidence="2" type="ORF">BC008_06990</name>
</gene>
<dbReference type="Proteomes" id="UP000053372">
    <property type="component" value="Unassembled WGS sequence"/>
</dbReference>
<dbReference type="Pfam" id="PF13398">
    <property type="entry name" value="Peptidase_M50B"/>
    <property type="match status" value="1"/>
</dbReference>
<sequence length="245" mass="27136">MSQSWNDLARELGISTLSPDARPELFLLITIAIATVFLWQIPGGKILIYPFTILATWFHEMGHGLMGIILGGDFERLEIEKNGNGLARCSGNFFLGRVGNALFYASGSMFPPIVGGGLIIASRNLQISHNLLVVLGLFLIFSAIVWVRTSFGILVIPLLGFFILVIALKTPLDVQKFAVQFIGVQACISTFKNFGYLFTYQIPGGFSDTARIAENLFLPHWFWGIIMTIASLEILLQSLRIAYFI</sequence>
<name>A0A0V7ZBA7_9CYAN</name>
<accession>A0A0V7ZBA7</accession>
<feature type="transmembrane region" description="Helical" evidence="1">
    <location>
        <begin position="177"/>
        <end position="198"/>
    </location>
</feature>
<dbReference type="OrthoDB" id="7425566at2"/>